<dbReference type="AlphaFoldDB" id="A0A4R3KKS4"/>
<evidence type="ECO:0000313" key="5">
    <source>
        <dbReference type="Proteomes" id="UP000295788"/>
    </source>
</evidence>
<feature type="transmembrane region" description="Helical" evidence="2">
    <location>
        <begin position="76"/>
        <end position="97"/>
    </location>
</feature>
<feature type="transmembrane region" description="Helical" evidence="2">
    <location>
        <begin position="109"/>
        <end position="129"/>
    </location>
</feature>
<feature type="domain" description="Polysaccharide biosynthesis protein CapD-like" evidence="3">
    <location>
        <begin position="286"/>
        <end position="569"/>
    </location>
</feature>
<dbReference type="RefSeq" id="WP_132767803.1">
    <property type="nucleotide sequence ID" value="NZ_SMAB01000005.1"/>
</dbReference>
<evidence type="ECO:0000313" key="4">
    <source>
        <dbReference type="EMBL" id="TCS83353.1"/>
    </source>
</evidence>
<keyword evidence="5" id="KW-1185">Reference proteome</keyword>
<comment type="similarity">
    <text evidence="1">Belongs to the polysaccharide synthase family.</text>
</comment>
<evidence type="ECO:0000259" key="3">
    <source>
        <dbReference type="Pfam" id="PF02719"/>
    </source>
</evidence>
<dbReference type="CDD" id="cd05237">
    <property type="entry name" value="UDP_invert_4-6DH_SDR_e"/>
    <property type="match status" value="1"/>
</dbReference>
<reference evidence="4 5" key="1">
    <citation type="submission" date="2019-03" db="EMBL/GenBank/DDBJ databases">
        <title>Genomic Encyclopedia of Type Strains, Phase IV (KMG-IV): sequencing the most valuable type-strain genomes for metagenomic binning, comparative biology and taxonomic classification.</title>
        <authorList>
            <person name="Goeker M."/>
        </authorList>
    </citation>
    <scope>NUCLEOTIDE SEQUENCE [LARGE SCALE GENOMIC DNA]</scope>
    <source>
        <strain evidence="4 5">DSM 23802</strain>
    </source>
</reference>
<evidence type="ECO:0000256" key="1">
    <source>
        <dbReference type="ARBA" id="ARBA00007430"/>
    </source>
</evidence>
<keyword evidence="2" id="KW-0812">Transmembrane</keyword>
<dbReference type="Pfam" id="PF02719">
    <property type="entry name" value="Polysacc_synt_2"/>
    <property type="match status" value="1"/>
</dbReference>
<dbReference type="SUPFAM" id="SSF51735">
    <property type="entry name" value="NAD(P)-binding Rossmann-fold domains"/>
    <property type="match status" value="2"/>
</dbReference>
<accession>A0A4R3KKS4</accession>
<sequence>MNSKQKRRIILIFIDVALISLSVLWAYLLRFEYSIPSFYWKFVPYAALSYAILTVLVYHWYHLYKKVWAYVSVGELYTLIKANVISTAVLLIINHFVQESIETNIIPRSIFLISFFIMTIAIGGSRLAWRLFHDRFFLGDLKQGDRRTLVVGAGDAGALVIKELRNTTHFYPVAMIDDDPEKLGLEILGVPIVGNRNDIPKIVKQLRVQDIIIAMPSASKQELRKIIDICKTTGAQVKILPASVKDILEGKLSVKIRDVDVEDLLGRDPVKVDLEEISDYLKDRVVLVTGAGGSIGSELSRQIARFHPKQLVLLGHGENSIYGIDMELRNQYPELQIEPIIADIQDKSRVERIFREFRPEVVFHAAAHKHVPLMEKNPSEAIKNNVFGTKNIAEAAHDFGAERFVLISTDKAVNPTSVMGTTKRIAEMFIQALDKVSPTKFVAVRFGNVLGSRGSVIPLFKKQIEQGGPVTVTHPEMVRFFMTIPEAVQLVIQAGAMAKGGEIFILDMGNPVKIVDLAKDLIRLSGLKVDEDIKIKYTGIRPGEKLYEEILTQEEGTTKTKHQRIFIAKPTEIDYTEFNQEIQKLTVVLDKDEHEIKQALKDLVPTFQYKGKENVEGKSEPLKV</sequence>
<dbReference type="InterPro" id="IPR051203">
    <property type="entry name" value="Polysaccharide_Synthase-Rel"/>
</dbReference>
<dbReference type="PANTHER" id="PTHR43318">
    <property type="entry name" value="UDP-N-ACETYLGLUCOSAMINE 4,6-DEHYDRATASE"/>
    <property type="match status" value="1"/>
</dbReference>
<dbReference type="Pfam" id="PF13727">
    <property type="entry name" value="CoA_binding_3"/>
    <property type="match status" value="1"/>
</dbReference>
<proteinExistence type="inferred from homology"/>
<gene>
    <name evidence="4" type="ORF">EDD72_10595</name>
</gene>
<dbReference type="PANTHER" id="PTHR43318:SF1">
    <property type="entry name" value="POLYSACCHARIDE BIOSYNTHESIS PROTEIN EPSC-RELATED"/>
    <property type="match status" value="1"/>
</dbReference>
<keyword evidence="2" id="KW-0472">Membrane</keyword>
<name>A0A4R3KKS4_9BACI</name>
<organism evidence="4 5">
    <name type="scientific">Tepidibacillus fermentans</name>
    <dbReference type="NCBI Taxonomy" id="1281767"/>
    <lineage>
        <taxon>Bacteria</taxon>
        <taxon>Bacillati</taxon>
        <taxon>Bacillota</taxon>
        <taxon>Bacilli</taxon>
        <taxon>Bacillales</taxon>
        <taxon>Bacillaceae</taxon>
        <taxon>Tepidibacillus</taxon>
    </lineage>
</organism>
<dbReference type="EMBL" id="SMAB01000005">
    <property type="protein sequence ID" value="TCS83353.1"/>
    <property type="molecule type" value="Genomic_DNA"/>
</dbReference>
<keyword evidence="2" id="KW-1133">Transmembrane helix</keyword>
<feature type="transmembrane region" description="Helical" evidence="2">
    <location>
        <begin position="9"/>
        <end position="30"/>
    </location>
</feature>
<feature type="transmembrane region" description="Helical" evidence="2">
    <location>
        <begin position="42"/>
        <end position="64"/>
    </location>
</feature>
<dbReference type="InterPro" id="IPR036291">
    <property type="entry name" value="NAD(P)-bd_dom_sf"/>
</dbReference>
<comment type="caution">
    <text evidence="4">The sequence shown here is derived from an EMBL/GenBank/DDBJ whole genome shotgun (WGS) entry which is preliminary data.</text>
</comment>
<protein>
    <submittedName>
        <fullName evidence="4">FlaA1/EpsC-like NDP-sugar epimerase</fullName>
    </submittedName>
</protein>
<evidence type="ECO:0000256" key="2">
    <source>
        <dbReference type="SAM" id="Phobius"/>
    </source>
</evidence>
<dbReference type="Gene3D" id="3.40.50.720">
    <property type="entry name" value="NAD(P)-binding Rossmann-like Domain"/>
    <property type="match status" value="2"/>
</dbReference>
<dbReference type="OrthoDB" id="9803111at2"/>
<dbReference type="Proteomes" id="UP000295788">
    <property type="component" value="Unassembled WGS sequence"/>
</dbReference>
<dbReference type="InterPro" id="IPR003869">
    <property type="entry name" value="Polysac_CapD-like"/>
</dbReference>